<dbReference type="EMBL" id="ABOX02000041">
    <property type="protein sequence ID" value="EEF58555.1"/>
    <property type="molecule type" value="Genomic_DNA"/>
</dbReference>
<feature type="region of interest" description="Disordered" evidence="1">
    <location>
        <begin position="1"/>
        <end position="26"/>
    </location>
</feature>
<comment type="caution">
    <text evidence="2">The sequence shown here is derived from an EMBL/GenBank/DDBJ whole genome shotgun (WGS) entry which is preliminary data.</text>
</comment>
<dbReference type="STRING" id="320771.Cflav_PD1745"/>
<feature type="compositionally biased region" description="Basic and acidic residues" evidence="1">
    <location>
        <begin position="1"/>
        <end position="21"/>
    </location>
</feature>
<accession>B9XNL5</accession>
<feature type="region of interest" description="Disordered" evidence="1">
    <location>
        <begin position="44"/>
        <end position="63"/>
    </location>
</feature>
<proteinExistence type="predicted"/>
<name>B9XNL5_PEDPL</name>
<dbReference type="RefSeq" id="WP_007417402.1">
    <property type="nucleotide sequence ID" value="NZ_ABOX02000041.1"/>
</dbReference>
<dbReference type="AlphaFoldDB" id="B9XNL5"/>
<evidence type="ECO:0000313" key="3">
    <source>
        <dbReference type="Proteomes" id="UP000003688"/>
    </source>
</evidence>
<organism evidence="2 3">
    <name type="scientific">Pedosphaera parvula (strain Ellin514)</name>
    <dbReference type="NCBI Taxonomy" id="320771"/>
    <lineage>
        <taxon>Bacteria</taxon>
        <taxon>Pseudomonadati</taxon>
        <taxon>Verrucomicrobiota</taxon>
        <taxon>Pedosphaerae</taxon>
        <taxon>Pedosphaerales</taxon>
        <taxon>Pedosphaeraceae</taxon>
        <taxon>Pedosphaera</taxon>
    </lineage>
</organism>
<evidence type="ECO:0000256" key="1">
    <source>
        <dbReference type="SAM" id="MobiDB-lite"/>
    </source>
</evidence>
<protein>
    <submittedName>
        <fullName evidence="2">Uncharacterized protein</fullName>
    </submittedName>
</protein>
<keyword evidence="3" id="KW-1185">Reference proteome</keyword>
<gene>
    <name evidence="2" type="ORF">Cflav_PD1745</name>
</gene>
<reference evidence="2 3" key="1">
    <citation type="journal article" date="2011" name="J. Bacteriol.">
        <title>Genome sequence of 'Pedosphaera parvula' Ellin514, an aerobic Verrucomicrobial isolate from pasture soil.</title>
        <authorList>
            <person name="Kant R."/>
            <person name="van Passel M.W."/>
            <person name="Sangwan P."/>
            <person name="Palva A."/>
            <person name="Lucas S."/>
            <person name="Copeland A."/>
            <person name="Lapidus A."/>
            <person name="Glavina Del Rio T."/>
            <person name="Dalin E."/>
            <person name="Tice H."/>
            <person name="Bruce D."/>
            <person name="Goodwin L."/>
            <person name="Pitluck S."/>
            <person name="Chertkov O."/>
            <person name="Larimer F.W."/>
            <person name="Land M.L."/>
            <person name="Hauser L."/>
            <person name="Brettin T.S."/>
            <person name="Detter J.C."/>
            <person name="Han S."/>
            <person name="de Vos W.M."/>
            <person name="Janssen P.H."/>
            <person name="Smidt H."/>
        </authorList>
    </citation>
    <scope>NUCLEOTIDE SEQUENCE [LARGE SCALE GENOMIC DNA]</scope>
    <source>
        <strain evidence="2 3">Ellin514</strain>
    </source>
</reference>
<sequence length="63" mass="6899">MLREKGDERLLPSSEDEKITGDDLPNVEEQISCSQALTSFQPDETSLPCVRFSQPSSLAEGAD</sequence>
<evidence type="ECO:0000313" key="2">
    <source>
        <dbReference type="EMBL" id="EEF58555.1"/>
    </source>
</evidence>
<dbReference type="Proteomes" id="UP000003688">
    <property type="component" value="Unassembled WGS sequence"/>
</dbReference>